<evidence type="ECO:0000256" key="17">
    <source>
        <dbReference type="RuleBase" id="RU366027"/>
    </source>
</evidence>
<evidence type="ECO:0000256" key="9">
    <source>
        <dbReference type="ARBA" id="ARBA00022801"/>
    </source>
</evidence>
<comment type="subcellular location">
    <subcellularLocation>
        <location evidence="17">Cell outer membrane</location>
        <topology evidence="17">Multi-pass membrane protein</topology>
    </subcellularLocation>
    <text evidence="17">One of the very few enzymes located there.</text>
</comment>
<dbReference type="OrthoDB" id="188433at2"/>
<organism evidence="19 20">
    <name type="scientific">Acidovorax temperans</name>
    <dbReference type="NCBI Taxonomy" id="80878"/>
    <lineage>
        <taxon>Bacteria</taxon>
        <taxon>Pseudomonadati</taxon>
        <taxon>Pseudomonadota</taxon>
        <taxon>Betaproteobacteria</taxon>
        <taxon>Burkholderiales</taxon>
        <taxon>Comamonadaceae</taxon>
        <taxon>Acidovorax</taxon>
    </lineage>
</organism>
<comment type="catalytic activity">
    <reaction evidence="1 17">
        <text>a 1,2-diacyl-sn-glycero-3-phosphocholine + H2O = a 2-acyl-sn-glycero-3-phosphocholine + a fatty acid + H(+)</text>
        <dbReference type="Rhea" id="RHEA:18689"/>
        <dbReference type="ChEBI" id="CHEBI:15377"/>
        <dbReference type="ChEBI" id="CHEBI:15378"/>
        <dbReference type="ChEBI" id="CHEBI:28868"/>
        <dbReference type="ChEBI" id="CHEBI:57643"/>
        <dbReference type="ChEBI" id="CHEBI:57875"/>
        <dbReference type="EC" id="3.1.1.32"/>
    </reaction>
</comment>
<comment type="subunit">
    <text evidence="4 17">Homodimer; dimerization is reversible, and the dimeric form is the active one.</text>
</comment>
<dbReference type="GO" id="GO:0016042">
    <property type="term" value="P:lipid catabolic process"/>
    <property type="evidence" value="ECO:0007669"/>
    <property type="project" value="UniProtKB-KW"/>
</dbReference>
<keyword evidence="5" id="KW-1134">Transmembrane beta strand</keyword>
<gene>
    <name evidence="19" type="ORF">RP29_09605</name>
</gene>
<keyword evidence="8" id="KW-0732">Signal</keyword>
<dbReference type="EC" id="3.1.1.4" evidence="17"/>
<keyword evidence="13" id="KW-0472">Membrane</keyword>
<evidence type="ECO:0000256" key="12">
    <source>
        <dbReference type="ARBA" id="ARBA00023098"/>
    </source>
</evidence>
<dbReference type="EMBL" id="JXYQ01000029">
    <property type="protein sequence ID" value="KJA10703.1"/>
    <property type="molecule type" value="Genomic_DNA"/>
</dbReference>
<feature type="region of interest" description="Disordered" evidence="18">
    <location>
        <begin position="186"/>
        <end position="208"/>
    </location>
</feature>
<keyword evidence="6" id="KW-0812">Transmembrane</keyword>
<dbReference type="EC" id="3.1.1.32" evidence="17"/>
<evidence type="ECO:0000256" key="3">
    <source>
        <dbReference type="ARBA" id="ARBA00010525"/>
    </source>
</evidence>
<dbReference type="GO" id="GO:0009279">
    <property type="term" value="C:cell outer membrane"/>
    <property type="evidence" value="ECO:0007669"/>
    <property type="project" value="UniProtKB-SubCell"/>
</dbReference>
<dbReference type="PRINTS" id="PR01486">
    <property type="entry name" value="PHPHLIPASEA1"/>
</dbReference>
<dbReference type="AlphaFoldDB" id="A0A0D7KC30"/>
<comment type="caution">
    <text evidence="19">The sequence shown here is derived from an EMBL/GenBank/DDBJ whole genome shotgun (WGS) entry which is preliminary data.</text>
</comment>
<evidence type="ECO:0000256" key="18">
    <source>
        <dbReference type="SAM" id="MobiDB-lite"/>
    </source>
</evidence>
<keyword evidence="7 16" id="KW-0479">Metal-binding</keyword>
<keyword evidence="10 16" id="KW-0106">Calcium</keyword>
<proteinExistence type="inferred from homology"/>
<dbReference type="GO" id="GO:0046872">
    <property type="term" value="F:metal ion binding"/>
    <property type="evidence" value="ECO:0007669"/>
    <property type="project" value="UniProtKB-KW"/>
</dbReference>
<feature type="compositionally biased region" description="Polar residues" evidence="18">
    <location>
        <begin position="198"/>
        <end position="208"/>
    </location>
</feature>
<evidence type="ECO:0000256" key="11">
    <source>
        <dbReference type="ARBA" id="ARBA00022963"/>
    </source>
</evidence>
<feature type="region of interest" description="Disordered" evidence="18">
    <location>
        <begin position="1"/>
        <end position="30"/>
    </location>
</feature>
<evidence type="ECO:0000256" key="14">
    <source>
        <dbReference type="ARBA" id="ARBA00023237"/>
    </source>
</evidence>
<evidence type="ECO:0000256" key="5">
    <source>
        <dbReference type="ARBA" id="ARBA00022452"/>
    </source>
</evidence>
<comment type="cofactor">
    <cofactor evidence="17">
        <name>Ca(2+)</name>
        <dbReference type="ChEBI" id="CHEBI:29108"/>
    </cofactor>
    <text evidence="17">Binds 1 Ca(2+) ion per monomer. In the dimeric form the Ca(2+) is bound by different amino acids with binding of each Ca(2+) shared with ligands coming from each monomer. The Ca(2+) ion may have a role in catalysis.</text>
</comment>
<feature type="binding site" description="in dimeric form" evidence="16">
    <location>
        <position position="336"/>
    </location>
    <ligand>
        <name>Ca(2+)</name>
        <dbReference type="ChEBI" id="CHEBI:29108"/>
        <label>1</label>
    </ligand>
</feature>
<sequence length="429" mass="46535">MDSKHLSRHTPALRPAQAGQLAMSAVRPARPRRTGWPTALALLLAPAAAMAQATSGGAAAPAAGSQDAAWRRCAALSGDNAARLACFDAWAGQQAWQAPAASAVAGAAPGSATAPAADASSPAKPVDTTLPATRIIDVARTEGCRDPQYSDLSRFWELESGSDCGTFSFRGYRPITVSVVASDSVNRQPTSPAVGHSATESTPYRTTENRIQLSVRTKLAQGLLTQGHPTLKDSVWFGYSQQSYWQLFTPQISRPFRSTDHEPEIMYVYPTTAQLPFGWRWRYSGVGLVHQSNGQSNPLSRSWNRVYLMTGMELDNRWTVTGRLWKRLSESADSDDNPGISDYVGRGELAVRWNVNKDNTLGATFRSSLASSDRGSVRLEWMQALGSGLWGGKSNLRLHTALFSGYGDSMIDYNRKRTVFSLGVSLVDF</sequence>
<evidence type="ECO:0000256" key="15">
    <source>
        <dbReference type="PIRSR" id="PIRSR603187-1"/>
    </source>
</evidence>
<dbReference type="Proteomes" id="UP000032566">
    <property type="component" value="Unassembled WGS sequence"/>
</dbReference>
<dbReference type="STRING" id="80878.RP29_09605"/>
<dbReference type="SUPFAM" id="SSF56931">
    <property type="entry name" value="Outer membrane phospholipase A (OMPLA)"/>
    <property type="match status" value="1"/>
</dbReference>
<evidence type="ECO:0000313" key="20">
    <source>
        <dbReference type="Proteomes" id="UP000032566"/>
    </source>
</evidence>
<evidence type="ECO:0000256" key="16">
    <source>
        <dbReference type="PIRSR" id="PIRSR603187-2"/>
    </source>
</evidence>
<name>A0A0D7KC30_9BURK</name>
<dbReference type="GO" id="GO:0008970">
    <property type="term" value="F:phospholipase A1 activity"/>
    <property type="evidence" value="ECO:0007669"/>
    <property type="project" value="UniProtKB-EC"/>
</dbReference>
<comment type="function">
    <text evidence="17">Hydrolysis of phosphatidylcholine with phospholipase A2 (EC 3.1.1.4) and phospholipase A1 (EC 3.1.1.32) activities.</text>
</comment>
<dbReference type="GO" id="GO:0004623">
    <property type="term" value="F:phospholipase A2 activity"/>
    <property type="evidence" value="ECO:0007669"/>
    <property type="project" value="UniProtKB-EC"/>
</dbReference>
<comment type="catalytic activity">
    <reaction evidence="2 17">
        <text>a 1,2-diacyl-sn-glycero-3-phosphocholine + H2O = a 1-acyl-sn-glycero-3-phosphocholine + a fatty acid + H(+)</text>
        <dbReference type="Rhea" id="RHEA:15801"/>
        <dbReference type="ChEBI" id="CHEBI:15377"/>
        <dbReference type="ChEBI" id="CHEBI:15378"/>
        <dbReference type="ChEBI" id="CHEBI:28868"/>
        <dbReference type="ChEBI" id="CHEBI:57643"/>
        <dbReference type="ChEBI" id="CHEBI:58168"/>
        <dbReference type="EC" id="3.1.1.4"/>
    </reaction>
</comment>
<evidence type="ECO:0000256" key="13">
    <source>
        <dbReference type="ARBA" id="ARBA00023136"/>
    </source>
</evidence>
<dbReference type="PANTHER" id="PTHR40457:SF1">
    <property type="entry name" value="PHOSPHOLIPASE A1"/>
    <property type="match status" value="1"/>
</dbReference>
<evidence type="ECO:0000256" key="10">
    <source>
        <dbReference type="ARBA" id="ARBA00022837"/>
    </source>
</evidence>
<evidence type="ECO:0000256" key="1">
    <source>
        <dbReference type="ARBA" id="ARBA00000111"/>
    </source>
</evidence>
<dbReference type="PATRIC" id="fig|80878.5.peg.1454"/>
<evidence type="ECO:0000256" key="4">
    <source>
        <dbReference type="ARBA" id="ARBA00011702"/>
    </source>
</evidence>
<feature type="active site" description="Nucleophile" evidence="15">
    <location>
        <position position="292"/>
    </location>
</feature>
<keyword evidence="14 17" id="KW-0998">Cell outer membrane</keyword>
<evidence type="ECO:0000256" key="7">
    <source>
        <dbReference type="ARBA" id="ARBA00022723"/>
    </source>
</evidence>
<dbReference type="Gene3D" id="2.40.230.10">
    <property type="entry name" value="Phospholipase A1"/>
    <property type="match status" value="1"/>
</dbReference>
<dbReference type="PANTHER" id="PTHR40457">
    <property type="entry name" value="PHOSPHOLIPASE A1"/>
    <property type="match status" value="1"/>
</dbReference>
<feature type="binding site" description="in dimeric form" evidence="16">
    <location>
        <position position="300"/>
    </location>
    <ligand>
        <name>Ca(2+)</name>
        <dbReference type="ChEBI" id="CHEBI:29108"/>
        <label>1</label>
    </ligand>
</feature>
<keyword evidence="12 17" id="KW-0443">Lipid metabolism</keyword>
<reference evidence="19 20" key="1">
    <citation type="submission" date="2014-12" db="EMBL/GenBank/DDBJ databases">
        <title>Isolation of bacteria from lake water.</title>
        <authorList>
            <person name="Sheng K.-Y."/>
            <person name="Chin P.-S."/>
            <person name="Chan K.-G."/>
            <person name="Tan G.S."/>
        </authorList>
    </citation>
    <scope>NUCLEOTIDE SEQUENCE [LARGE SCALE GENOMIC DNA]</scope>
    <source>
        <strain evidence="19 20">KY4</strain>
    </source>
</reference>
<evidence type="ECO:0000313" key="19">
    <source>
        <dbReference type="EMBL" id="KJA10703.1"/>
    </source>
</evidence>
<feature type="binding site" description="in dimeric form" evidence="16">
    <location>
        <position position="253"/>
    </location>
    <ligand>
        <name>Ca(2+)</name>
        <dbReference type="ChEBI" id="CHEBI:29108"/>
        <label>1</label>
    </ligand>
</feature>
<evidence type="ECO:0000256" key="2">
    <source>
        <dbReference type="ARBA" id="ARBA00001604"/>
    </source>
</evidence>
<accession>A0A0D7KC30</accession>
<feature type="active site" description="Proton acceptor" evidence="15">
    <location>
        <position position="290"/>
    </location>
</feature>
<keyword evidence="11 17" id="KW-0442">Lipid degradation</keyword>
<keyword evidence="20" id="KW-1185">Reference proteome</keyword>
<evidence type="ECO:0000256" key="6">
    <source>
        <dbReference type="ARBA" id="ARBA00022692"/>
    </source>
</evidence>
<dbReference type="InterPro" id="IPR003187">
    <property type="entry name" value="PLipase_A1"/>
</dbReference>
<dbReference type="InterPro" id="IPR036541">
    <property type="entry name" value="PLipase_A1_sf"/>
</dbReference>
<protein>
    <recommendedName>
        <fullName evidence="17">Phospholipase A1</fullName>
        <ecNumber evidence="17">3.1.1.32</ecNumber>
        <ecNumber evidence="17">3.1.1.4</ecNumber>
    </recommendedName>
    <alternativeName>
        <fullName evidence="17">Phosphatidylcholine 1-acylhydrolase</fullName>
    </alternativeName>
</protein>
<comment type="similarity">
    <text evidence="3 17">Belongs to the phospholipase A1 family.</text>
</comment>
<keyword evidence="9 17" id="KW-0378">Hydrolase</keyword>
<evidence type="ECO:0000256" key="8">
    <source>
        <dbReference type="ARBA" id="ARBA00022729"/>
    </source>
</evidence>
<dbReference type="Pfam" id="PF02253">
    <property type="entry name" value="PLA1"/>
    <property type="match status" value="1"/>
</dbReference>